<feature type="region of interest" description="Disordered" evidence="1">
    <location>
        <begin position="80"/>
        <end position="101"/>
    </location>
</feature>
<feature type="compositionally biased region" description="Acidic residues" evidence="1">
    <location>
        <begin position="80"/>
        <end position="93"/>
    </location>
</feature>
<comment type="caution">
    <text evidence="2">The sequence shown here is derived from an EMBL/GenBank/DDBJ whole genome shotgun (WGS) entry which is preliminary data.</text>
</comment>
<reference evidence="2" key="1">
    <citation type="submission" date="2022-08" db="EMBL/GenBank/DDBJ databases">
        <authorList>
            <consortium name="DOE Joint Genome Institute"/>
            <person name="Min B."/>
            <person name="Riley R."/>
            <person name="Sierra-Patev S."/>
            <person name="Naranjo-Ortiz M."/>
            <person name="Looney B."/>
            <person name="Konkel Z."/>
            <person name="Slot J.C."/>
            <person name="Sakamoto Y."/>
            <person name="Steenwyk J.L."/>
            <person name="Rokas A."/>
            <person name="Carro J."/>
            <person name="Camarero S."/>
            <person name="Ferreira P."/>
            <person name="Molpeceres G."/>
            <person name="Ruiz-Duenas F.J."/>
            <person name="Serrano A."/>
            <person name="Henrissat B."/>
            <person name="Drula E."/>
            <person name="Hughes K.W."/>
            <person name="Mata J.L."/>
            <person name="Ishikawa N.K."/>
            <person name="Vargas-Isla R."/>
            <person name="Ushijima S."/>
            <person name="Smith C.A."/>
            <person name="Ahrendt S."/>
            <person name="Andreopoulos W."/>
            <person name="He G."/>
            <person name="Labutti K."/>
            <person name="Lipzen A."/>
            <person name="Ng V."/>
            <person name="Sandor L."/>
            <person name="Barry K."/>
            <person name="Martinez A.T."/>
            <person name="Xiao Y."/>
            <person name="Gibbons J.G."/>
            <person name="Terashima K."/>
            <person name="Hibbett D.S."/>
            <person name="Grigoriev I.V."/>
        </authorList>
    </citation>
    <scope>NUCLEOTIDE SEQUENCE</scope>
    <source>
        <strain evidence="2">TFB7829</strain>
    </source>
</reference>
<dbReference type="AlphaFoldDB" id="A0AA38PNA0"/>
<evidence type="ECO:0000256" key="1">
    <source>
        <dbReference type="SAM" id="MobiDB-lite"/>
    </source>
</evidence>
<evidence type="ECO:0000313" key="3">
    <source>
        <dbReference type="Proteomes" id="UP001163850"/>
    </source>
</evidence>
<organism evidence="2 3">
    <name type="scientific">Lentinula detonsa</name>
    <dbReference type="NCBI Taxonomy" id="2804962"/>
    <lineage>
        <taxon>Eukaryota</taxon>
        <taxon>Fungi</taxon>
        <taxon>Dikarya</taxon>
        <taxon>Basidiomycota</taxon>
        <taxon>Agaricomycotina</taxon>
        <taxon>Agaricomycetes</taxon>
        <taxon>Agaricomycetidae</taxon>
        <taxon>Agaricales</taxon>
        <taxon>Marasmiineae</taxon>
        <taxon>Omphalotaceae</taxon>
        <taxon>Lentinula</taxon>
    </lineage>
</organism>
<gene>
    <name evidence="2" type="ORF">F5890DRAFT_1559871</name>
</gene>
<protein>
    <submittedName>
        <fullName evidence="2">Uncharacterized protein</fullName>
    </submittedName>
</protein>
<evidence type="ECO:0000313" key="2">
    <source>
        <dbReference type="EMBL" id="KAJ3978679.1"/>
    </source>
</evidence>
<name>A0AA38PNA0_9AGAR</name>
<dbReference type="EMBL" id="MU802827">
    <property type="protein sequence ID" value="KAJ3978679.1"/>
    <property type="molecule type" value="Genomic_DNA"/>
</dbReference>
<accession>A0AA38PNA0</accession>
<dbReference type="Gene3D" id="3.60.130.30">
    <property type="match status" value="1"/>
</dbReference>
<proteinExistence type="predicted"/>
<sequence length="516" mass="56741">MLLRDDLNVSLIPDDLDVSLVVPTLSCLKLLHQWALKEVTRSGAVFNPWDETKAHLVGSVSTRQPFRVQEQLAEVLGSCEVDEEAEVSEDEAPSPDGWSEDVCIPTKPAPKSSFHEQVLHLLPPALDCKSVPPGSSGGPIRTEKSLKNQRIDAQNHERHRAKRAAALKSSETPILSKAASRRCTGSNTVLADYSLQDEARVGQGGYAGKKVELEAQHTPLSALRDQGIEIVEWDPNEGSVAVLDSDGIITAILGGQPRDTAWDSPRSILTFTDKQKANRQAPDCPAVAFGISFGGGVKRPGNLRQSSSKAMFVMSALLGTLAFLRIAGFANSLFMAYAFHTYQYSLCNLDRLCSWNPLLTRVFRKTAWAACSINFGPRTATYPHINHANLCFGWCAITALGSLNPDLGGHLVLWDLGLAIRFPPGATILIPSALLMHSNVPVCQGEERYSFVQYSSAGLFRWVENGFMSDLDFGSQASITEKKQREYECKQRWETGLEMFTRWPEVQEEAKRVAEA</sequence>
<dbReference type="Proteomes" id="UP001163850">
    <property type="component" value="Unassembled WGS sequence"/>
</dbReference>